<evidence type="ECO:0000313" key="5">
    <source>
        <dbReference type="EMBL" id="ETF03458.1"/>
    </source>
</evidence>
<dbReference type="OrthoDB" id="5596677at2"/>
<keyword evidence="3" id="KW-0413">Isomerase</keyword>
<evidence type="ECO:0000256" key="2">
    <source>
        <dbReference type="ARBA" id="ARBA00022723"/>
    </source>
</evidence>
<dbReference type="InterPro" id="IPR013341">
    <property type="entry name" value="Mandelate_racemase_N_dom"/>
</dbReference>
<comment type="similarity">
    <text evidence="1">Belongs to the mandelate racemase/muconate lactonizing enzyme family.</text>
</comment>
<evidence type="ECO:0000256" key="1">
    <source>
        <dbReference type="ARBA" id="ARBA00008031"/>
    </source>
</evidence>
<keyword evidence="2" id="KW-0479">Metal-binding</keyword>
<dbReference type="AlphaFoldDB" id="V8QVS2"/>
<proteinExistence type="inferred from homology"/>
<feature type="domain" description="Mandelate racemase/muconate lactonizing enzyme C-terminal" evidence="4">
    <location>
        <begin position="164"/>
        <end position="260"/>
    </location>
</feature>
<dbReference type="Pfam" id="PF13378">
    <property type="entry name" value="MR_MLE_C"/>
    <property type="match status" value="1"/>
</dbReference>
<dbReference type="HOGENOM" id="CLU_030273_4_5_4"/>
<dbReference type="SFLD" id="SFLDS00001">
    <property type="entry name" value="Enolase"/>
    <property type="match status" value="1"/>
</dbReference>
<dbReference type="SFLD" id="SFLDG00180">
    <property type="entry name" value="muconate_cycloisomerase"/>
    <property type="match status" value="1"/>
</dbReference>
<dbReference type="SMART" id="SM00922">
    <property type="entry name" value="MR_MLE"/>
    <property type="match status" value="1"/>
</dbReference>
<dbReference type="STRING" id="1424334.W822_07570"/>
<dbReference type="Gene3D" id="3.30.390.10">
    <property type="entry name" value="Enolase-like, N-terminal domain"/>
    <property type="match status" value="1"/>
</dbReference>
<sequence>MPAPFAAIAFQLLFLSEIHRNIALNIVEVRLTECTQRLHDPSWKFARAQVPQLEGHVLELTDDAGFTGLGYAHAIPAITTHGAGARSALEWIRPVLLHRQIDSIASVMEELEVLLAFNFSVKAAVDMALHDLLGKRLGVPVSTLLGGRLRDAIPQSRILAIKAPSEMARKAEELVTAGYTQLKLKLSGDTALDIERVAAVRAAAGPATVLTLDPNQSYSCKQMMQAFSKMERHDIALIEQPVPASDTEGLALLTRTLPTAIEADESAQTVDDVFKLVTDRQADVINLKITKLGGIGRFMQAVHICEAGNVICRVGAAFGPALLQAMGAQVASVIKNLPYGCELSEHQHLNDDPFESLPVDNGLITVPTGPGGGLLYCNK</sequence>
<protein>
    <recommendedName>
        <fullName evidence="4">Mandelate racemase/muconate lactonizing enzyme C-terminal domain-containing protein</fullName>
    </recommendedName>
</protein>
<dbReference type="EMBL" id="AYXT01000009">
    <property type="protein sequence ID" value="ETF03458.1"/>
    <property type="molecule type" value="Genomic_DNA"/>
</dbReference>
<evidence type="ECO:0000256" key="3">
    <source>
        <dbReference type="ARBA" id="ARBA00023235"/>
    </source>
</evidence>
<dbReference type="InterPro" id="IPR029017">
    <property type="entry name" value="Enolase-like_N"/>
</dbReference>
<organism evidence="5 6">
    <name type="scientific">Advenella kashmirensis W13003</name>
    <dbReference type="NCBI Taxonomy" id="1424334"/>
    <lineage>
        <taxon>Bacteria</taxon>
        <taxon>Pseudomonadati</taxon>
        <taxon>Pseudomonadota</taxon>
        <taxon>Betaproteobacteria</taxon>
        <taxon>Burkholderiales</taxon>
        <taxon>Alcaligenaceae</taxon>
    </lineage>
</organism>
<dbReference type="Gene3D" id="3.20.20.120">
    <property type="entry name" value="Enolase-like C-terminal domain"/>
    <property type="match status" value="1"/>
</dbReference>
<dbReference type="PANTHER" id="PTHR48073:SF2">
    <property type="entry name" value="O-SUCCINYLBENZOATE SYNTHASE"/>
    <property type="match status" value="1"/>
</dbReference>
<dbReference type="GO" id="GO:0016854">
    <property type="term" value="F:racemase and epimerase activity"/>
    <property type="evidence" value="ECO:0007669"/>
    <property type="project" value="UniProtKB-ARBA"/>
</dbReference>
<dbReference type="PANTHER" id="PTHR48073">
    <property type="entry name" value="O-SUCCINYLBENZOATE SYNTHASE-RELATED"/>
    <property type="match status" value="1"/>
</dbReference>
<dbReference type="InterPro" id="IPR036849">
    <property type="entry name" value="Enolase-like_C_sf"/>
</dbReference>
<comment type="caution">
    <text evidence="5">The sequence shown here is derived from an EMBL/GenBank/DDBJ whole genome shotgun (WGS) entry which is preliminary data.</text>
</comment>
<accession>V8QVS2</accession>
<evidence type="ECO:0000313" key="6">
    <source>
        <dbReference type="Proteomes" id="UP000018733"/>
    </source>
</evidence>
<name>V8QVS2_9BURK</name>
<dbReference type="GO" id="GO:0006518">
    <property type="term" value="P:peptide metabolic process"/>
    <property type="evidence" value="ECO:0007669"/>
    <property type="project" value="UniProtKB-ARBA"/>
</dbReference>
<dbReference type="SUPFAM" id="SSF54826">
    <property type="entry name" value="Enolase N-terminal domain-like"/>
    <property type="match status" value="1"/>
</dbReference>
<dbReference type="InterPro" id="IPR013342">
    <property type="entry name" value="Mandelate_racemase_C"/>
</dbReference>
<dbReference type="SUPFAM" id="SSF51604">
    <property type="entry name" value="Enolase C-terminal domain-like"/>
    <property type="match status" value="1"/>
</dbReference>
<gene>
    <name evidence="5" type="ORF">W822_07570</name>
</gene>
<keyword evidence="6" id="KW-1185">Reference proteome</keyword>
<dbReference type="InterPro" id="IPR029065">
    <property type="entry name" value="Enolase_C-like"/>
</dbReference>
<dbReference type="PATRIC" id="fig|1424334.3.peg.1515"/>
<dbReference type="Pfam" id="PF02746">
    <property type="entry name" value="MR_MLE_N"/>
    <property type="match status" value="1"/>
</dbReference>
<evidence type="ECO:0000259" key="4">
    <source>
        <dbReference type="SMART" id="SM00922"/>
    </source>
</evidence>
<dbReference type="GO" id="GO:0046872">
    <property type="term" value="F:metal ion binding"/>
    <property type="evidence" value="ECO:0007669"/>
    <property type="project" value="UniProtKB-KW"/>
</dbReference>
<dbReference type="Proteomes" id="UP000018733">
    <property type="component" value="Unassembled WGS sequence"/>
</dbReference>
<dbReference type="eggNOG" id="COG4948">
    <property type="taxonomic scope" value="Bacteria"/>
</dbReference>
<reference evidence="5 6" key="1">
    <citation type="journal article" date="2014" name="Genome Announc.">
        <title>Draft Genome Sequence of Advenella kashmirensis Strain W13003, a Polycyclic Aromatic Hydrocarbon-Degrading Bacterium.</title>
        <authorList>
            <person name="Wang X."/>
            <person name="Jin D."/>
            <person name="Zhou L."/>
            <person name="Wu L."/>
            <person name="An W."/>
            <person name="Zhao L."/>
        </authorList>
    </citation>
    <scope>NUCLEOTIDE SEQUENCE [LARGE SCALE GENOMIC DNA]</scope>
    <source>
        <strain evidence="5 6">W13003</strain>
    </source>
</reference>